<name>A0ABQ5J6Y2_9ASTR</name>
<comment type="caution">
    <text evidence="1">The sequence shown here is derived from an EMBL/GenBank/DDBJ whole genome shotgun (WGS) entry which is preliminary data.</text>
</comment>
<reference evidence="1" key="1">
    <citation type="journal article" date="2022" name="Int. J. Mol. Sci.">
        <title>Draft Genome of Tanacetum Coccineum: Genomic Comparison of Closely Related Tanacetum-Family Plants.</title>
        <authorList>
            <person name="Yamashiro T."/>
            <person name="Shiraishi A."/>
            <person name="Nakayama K."/>
            <person name="Satake H."/>
        </authorList>
    </citation>
    <scope>NUCLEOTIDE SEQUENCE</scope>
</reference>
<reference evidence="1" key="2">
    <citation type="submission" date="2022-01" db="EMBL/GenBank/DDBJ databases">
        <authorList>
            <person name="Yamashiro T."/>
            <person name="Shiraishi A."/>
            <person name="Satake H."/>
            <person name="Nakayama K."/>
        </authorList>
    </citation>
    <scope>NUCLEOTIDE SEQUENCE</scope>
</reference>
<gene>
    <name evidence="1" type="ORF">Tco_1123374</name>
</gene>
<protein>
    <submittedName>
        <fullName evidence="1">Uncharacterized protein</fullName>
    </submittedName>
</protein>
<keyword evidence="2" id="KW-1185">Reference proteome</keyword>
<dbReference type="Proteomes" id="UP001151760">
    <property type="component" value="Unassembled WGS sequence"/>
</dbReference>
<proteinExistence type="predicted"/>
<organism evidence="1 2">
    <name type="scientific">Tanacetum coccineum</name>
    <dbReference type="NCBI Taxonomy" id="301880"/>
    <lineage>
        <taxon>Eukaryota</taxon>
        <taxon>Viridiplantae</taxon>
        <taxon>Streptophyta</taxon>
        <taxon>Embryophyta</taxon>
        <taxon>Tracheophyta</taxon>
        <taxon>Spermatophyta</taxon>
        <taxon>Magnoliopsida</taxon>
        <taxon>eudicotyledons</taxon>
        <taxon>Gunneridae</taxon>
        <taxon>Pentapetalae</taxon>
        <taxon>asterids</taxon>
        <taxon>campanulids</taxon>
        <taxon>Asterales</taxon>
        <taxon>Asteraceae</taxon>
        <taxon>Asteroideae</taxon>
        <taxon>Anthemideae</taxon>
        <taxon>Anthemidinae</taxon>
        <taxon>Tanacetum</taxon>
    </lineage>
</organism>
<dbReference type="EMBL" id="BQNB010021490">
    <property type="protein sequence ID" value="GJU06944.1"/>
    <property type="molecule type" value="Genomic_DNA"/>
</dbReference>
<sequence>MFPCTTVTHVCSPKLCNLTITDIPAYAKVLNVVAPKLENLTASISTCGGWCSVDFLQLSTKGFSSLEKVNLSKSNENDREDRNFPRLLDLFKKLSSAKFLTLDMDIIQTLSSNLDRLSREPGPFQNLKSVKINTSRLQHTDPIPTIPPQVRDYFLENSPNATFIIASPQGPRKRPRQLAHENTMSKKVAKLEERC</sequence>
<evidence type="ECO:0000313" key="2">
    <source>
        <dbReference type="Proteomes" id="UP001151760"/>
    </source>
</evidence>
<accession>A0ABQ5J6Y2</accession>
<evidence type="ECO:0000313" key="1">
    <source>
        <dbReference type="EMBL" id="GJU06944.1"/>
    </source>
</evidence>